<dbReference type="InterPro" id="IPR052721">
    <property type="entry name" value="ET_Amicyanin"/>
</dbReference>
<feature type="domain" description="EfeO-type cupredoxin-like" evidence="3">
    <location>
        <begin position="55"/>
        <end position="137"/>
    </location>
</feature>
<dbReference type="Pfam" id="PF13473">
    <property type="entry name" value="Cupredoxin_1"/>
    <property type="match status" value="1"/>
</dbReference>
<feature type="region of interest" description="Disordered" evidence="1">
    <location>
        <begin position="29"/>
        <end position="57"/>
    </location>
</feature>
<name>A0A6N7KM58_9ACTN</name>
<sequence>MRPPTRLTRAGGALLLAATLSACLSSYLGPAPSESSSAAPPSSPGPGPSSPTGSTAAGTVTIRNFLFQPANLTVGPGAVVTVTNADTVEHTLTAQDRSFDTGPITPGGTATFEAPTQPGAYSYLCTLHHFMRGILTVA</sequence>
<dbReference type="Proteomes" id="UP000450000">
    <property type="component" value="Unassembled WGS sequence"/>
</dbReference>
<reference evidence="4 5" key="1">
    <citation type="submission" date="2019-09" db="EMBL/GenBank/DDBJ databases">
        <title>Genome Sequences of Streptomyces kaniharaensis ATCC 21070.</title>
        <authorList>
            <person name="Zhu W."/>
            <person name="De Crecy-Lagard V."/>
            <person name="Richards N.G."/>
        </authorList>
    </citation>
    <scope>NUCLEOTIDE SEQUENCE [LARGE SCALE GENOMIC DNA]</scope>
    <source>
        <strain evidence="4 5">SF-557</strain>
    </source>
</reference>
<feature type="chain" id="PRO_5039577535" description="EfeO-type cupredoxin-like domain-containing protein" evidence="2">
    <location>
        <begin position="23"/>
        <end position="138"/>
    </location>
</feature>
<protein>
    <recommendedName>
        <fullName evidence="3">EfeO-type cupredoxin-like domain-containing protein</fullName>
    </recommendedName>
</protein>
<dbReference type="PANTHER" id="PTHR36507">
    <property type="entry name" value="BLL1555 PROTEIN"/>
    <property type="match status" value="1"/>
</dbReference>
<feature type="compositionally biased region" description="Low complexity" evidence="1">
    <location>
        <begin position="29"/>
        <end position="40"/>
    </location>
</feature>
<dbReference type="InterPro" id="IPR008972">
    <property type="entry name" value="Cupredoxin"/>
</dbReference>
<evidence type="ECO:0000313" key="4">
    <source>
        <dbReference type="EMBL" id="MQS11234.1"/>
    </source>
</evidence>
<dbReference type="AlphaFoldDB" id="A0A6N7KM58"/>
<dbReference type="InterPro" id="IPR028096">
    <property type="entry name" value="EfeO_Cupredoxin"/>
</dbReference>
<dbReference type="SUPFAM" id="SSF49503">
    <property type="entry name" value="Cupredoxins"/>
    <property type="match status" value="1"/>
</dbReference>
<proteinExistence type="predicted"/>
<dbReference type="PANTHER" id="PTHR36507:SF1">
    <property type="entry name" value="BLL1555 PROTEIN"/>
    <property type="match status" value="1"/>
</dbReference>
<dbReference type="EMBL" id="WBOF01000001">
    <property type="protein sequence ID" value="MQS11234.1"/>
    <property type="molecule type" value="Genomic_DNA"/>
</dbReference>
<evidence type="ECO:0000259" key="3">
    <source>
        <dbReference type="Pfam" id="PF13473"/>
    </source>
</evidence>
<keyword evidence="2" id="KW-0732">Signal</keyword>
<evidence type="ECO:0000313" key="5">
    <source>
        <dbReference type="Proteomes" id="UP000450000"/>
    </source>
</evidence>
<dbReference type="PROSITE" id="PS51257">
    <property type="entry name" value="PROKAR_LIPOPROTEIN"/>
    <property type="match status" value="1"/>
</dbReference>
<evidence type="ECO:0000256" key="2">
    <source>
        <dbReference type="SAM" id="SignalP"/>
    </source>
</evidence>
<organism evidence="4 5">
    <name type="scientific">Streptomyces kaniharaensis</name>
    <dbReference type="NCBI Taxonomy" id="212423"/>
    <lineage>
        <taxon>Bacteria</taxon>
        <taxon>Bacillati</taxon>
        <taxon>Actinomycetota</taxon>
        <taxon>Actinomycetes</taxon>
        <taxon>Kitasatosporales</taxon>
        <taxon>Streptomycetaceae</taxon>
        <taxon>Streptomyces</taxon>
    </lineage>
</organism>
<comment type="caution">
    <text evidence="4">The sequence shown here is derived from an EMBL/GenBank/DDBJ whole genome shotgun (WGS) entry which is preliminary data.</text>
</comment>
<gene>
    <name evidence="4" type="ORF">F7Q99_02755</name>
</gene>
<dbReference type="Gene3D" id="2.60.40.420">
    <property type="entry name" value="Cupredoxins - blue copper proteins"/>
    <property type="match status" value="1"/>
</dbReference>
<dbReference type="OrthoDB" id="574459at2"/>
<keyword evidence="5" id="KW-1185">Reference proteome</keyword>
<feature type="signal peptide" evidence="2">
    <location>
        <begin position="1"/>
        <end position="22"/>
    </location>
</feature>
<accession>A0A6N7KM58</accession>
<evidence type="ECO:0000256" key="1">
    <source>
        <dbReference type="SAM" id="MobiDB-lite"/>
    </source>
</evidence>